<reference evidence="9" key="1">
    <citation type="submission" date="2016-10" db="EMBL/GenBank/DDBJ databases">
        <authorList>
            <person name="de Groot N.N."/>
        </authorList>
    </citation>
    <scope>NUCLEOTIDE SEQUENCE</scope>
</reference>
<dbReference type="InterPro" id="IPR022907">
    <property type="entry name" value="VapC_family"/>
</dbReference>
<dbReference type="InterPro" id="IPR002716">
    <property type="entry name" value="PIN_dom"/>
</dbReference>
<dbReference type="EMBL" id="FPHI01000023">
    <property type="protein sequence ID" value="SFV63069.1"/>
    <property type="molecule type" value="Genomic_DNA"/>
</dbReference>
<dbReference type="HAMAP" id="MF_00265">
    <property type="entry name" value="VapC_Nob1"/>
    <property type="match status" value="1"/>
</dbReference>
<dbReference type="Gene3D" id="3.40.50.1010">
    <property type="entry name" value="5'-nuclease"/>
    <property type="match status" value="1"/>
</dbReference>
<dbReference type="InterPro" id="IPR029060">
    <property type="entry name" value="PIN-like_dom_sf"/>
</dbReference>
<organism evidence="9">
    <name type="scientific">hydrothermal vent metagenome</name>
    <dbReference type="NCBI Taxonomy" id="652676"/>
    <lineage>
        <taxon>unclassified sequences</taxon>
        <taxon>metagenomes</taxon>
        <taxon>ecological metagenomes</taxon>
    </lineage>
</organism>
<dbReference type="SMART" id="SM00670">
    <property type="entry name" value="PINc"/>
    <property type="match status" value="1"/>
</dbReference>
<gene>
    <name evidence="9" type="ORF">MNB_SV-3-1622</name>
</gene>
<comment type="similarity">
    <text evidence="7">Belongs to the PINc/VapC protein family.</text>
</comment>
<comment type="cofactor">
    <cofactor evidence="1">
        <name>Mg(2+)</name>
        <dbReference type="ChEBI" id="CHEBI:18420"/>
    </cofactor>
</comment>
<evidence type="ECO:0000259" key="8">
    <source>
        <dbReference type="SMART" id="SM00670"/>
    </source>
</evidence>
<evidence type="ECO:0000256" key="3">
    <source>
        <dbReference type="ARBA" id="ARBA00022722"/>
    </source>
</evidence>
<feature type="domain" description="PIN" evidence="8">
    <location>
        <begin position="2"/>
        <end position="116"/>
    </location>
</feature>
<name>A0A1W1CBD6_9ZZZZ</name>
<evidence type="ECO:0000256" key="5">
    <source>
        <dbReference type="ARBA" id="ARBA00022801"/>
    </source>
</evidence>
<sequence length="123" mass="14110">MDKVLLDSDVVINLLKKKEETLLKLQDLGECQFCISPIVIAEVYAGARPKEKEQIEALFSYFKSLDINAEIGAITGDYANEFRKAFQGISLEDYMIAATAKYYGLQLWTYNKKHYPMRDLVFV</sequence>
<evidence type="ECO:0000256" key="6">
    <source>
        <dbReference type="ARBA" id="ARBA00022842"/>
    </source>
</evidence>
<evidence type="ECO:0000256" key="1">
    <source>
        <dbReference type="ARBA" id="ARBA00001946"/>
    </source>
</evidence>
<dbReference type="GO" id="GO:0004540">
    <property type="term" value="F:RNA nuclease activity"/>
    <property type="evidence" value="ECO:0007669"/>
    <property type="project" value="InterPro"/>
</dbReference>
<dbReference type="CDD" id="cd18741">
    <property type="entry name" value="PIN_VapC4-5_FitB-like"/>
    <property type="match status" value="1"/>
</dbReference>
<keyword evidence="2" id="KW-1277">Toxin-antitoxin system</keyword>
<dbReference type="InterPro" id="IPR050556">
    <property type="entry name" value="Type_II_TA_system_RNase"/>
</dbReference>
<dbReference type="PANTHER" id="PTHR33653">
    <property type="entry name" value="RIBONUCLEASE VAPC2"/>
    <property type="match status" value="1"/>
</dbReference>
<dbReference type="GO" id="GO:0046872">
    <property type="term" value="F:metal ion binding"/>
    <property type="evidence" value="ECO:0007669"/>
    <property type="project" value="UniProtKB-KW"/>
</dbReference>
<proteinExistence type="inferred from homology"/>
<dbReference type="Pfam" id="PF01850">
    <property type="entry name" value="PIN"/>
    <property type="match status" value="1"/>
</dbReference>
<protein>
    <submittedName>
        <fullName evidence="9">PIN domain protein</fullName>
    </submittedName>
</protein>
<dbReference type="AlphaFoldDB" id="A0A1W1CBD6"/>
<keyword evidence="5" id="KW-0378">Hydrolase</keyword>
<evidence type="ECO:0000256" key="4">
    <source>
        <dbReference type="ARBA" id="ARBA00022723"/>
    </source>
</evidence>
<keyword evidence="3" id="KW-0540">Nuclease</keyword>
<keyword evidence="6" id="KW-0460">Magnesium</keyword>
<accession>A0A1W1CBD6</accession>
<keyword evidence="4" id="KW-0479">Metal-binding</keyword>
<evidence type="ECO:0000256" key="2">
    <source>
        <dbReference type="ARBA" id="ARBA00022649"/>
    </source>
</evidence>
<dbReference type="GO" id="GO:0016787">
    <property type="term" value="F:hydrolase activity"/>
    <property type="evidence" value="ECO:0007669"/>
    <property type="project" value="UniProtKB-KW"/>
</dbReference>
<dbReference type="PANTHER" id="PTHR33653:SF1">
    <property type="entry name" value="RIBONUCLEASE VAPC2"/>
    <property type="match status" value="1"/>
</dbReference>
<dbReference type="SUPFAM" id="SSF88723">
    <property type="entry name" value="PIN domain-like"/>
    <property type="match status" value="1"/>
</dbReference>
<evidence type="ECO:0000313" key="9">
    <source>
        <dbReference type="EMBL" id="SFV63069.1"/>
    </source>
</evidence>
<evidence type="ECO:0000256" key="7">
    <source>
        <dbReference type="ARBA" id="ARBA00038093"/>
    </source>
</evidence>